<name>A0A9D1K5D2_9FIRM</name>
<organism evidence="3 4">
    <name type="scientific">Candidatus Alectryocaccomicrobium excrementavium</name>
    <dbReference type="NCBI Taxonomy" id="2840668"/>
    <lineage>
        <taxon>Bacteria</taxon>
        <taxon>Bacillati</taxon>
        <taxon>Bacillota</taxon>
        <taxon>Clostridia</taxon>
        <taxon>Candidatus Alectryocaccomicrobium</taxon>
    </lineage>
</organism>
<dbReference type="Proteomes" id="UP000824140">
    <property type="component" value="Unassembled WGS sequence"/>
</dbReference>
<evidence type="ECO:0000313" key="3">
    <source>
        <dbReference type="EMBL" id="HIS92354.1"/>
    </source>
</evidence>
<comment type="caution">
    <text evidence="3">The sequence shown here is derived from an EMBL/GenBank/DDBJ whole genome shotgun (WGS) entry which is preliminary data.</text>
</comment>
<feature type="chain" id="PRO_5038941788" evidence="2">
    <location>
        <begin position="23"/>
        <end position="614"/>
    </location>
</feature>
<dbReference type="InterPro" id="IPR025584">
    <property type="entry name" value="Cthe_2159"/>
</dbReference>
<accession>A0A9D1K5D2</accession>
<evidence type="ECO:0000256" key="2">
    <source>
        <dbReference type="SAM" id="SignalP"/>
    </source>
</evidence>
<protein>
    <submittedName>
        <fullName evidence="3">Carbohydrate-binding domain-containing protein</fullName>
    </submittedName>
</protein>
<gene>
    <name evidence="3" type="ORF">IAA84_04985</name>
</gene>
<feature type="signal peptide" evidence="2">
    <location>
        <begin position="1"/>
        <end position="22"/>
    </location>
</feature>
<feature type="compositionally biased region" description="Polar residues" evidence="1">
    <location>
        <begin position="286"/>
        <end position="297"/>
    </location>
</feature>
<dbReference type="EMBL" id="DVJN01000098">
    <property type="protein sequence ID" value="HIS92354.1"/>
    <property type="molecule type" value="Genomic_DNA"/>
</dbReference>
<reference evidence="3" key="1">
    <citation type="submission" date="2020-10" db="EMBL/GenBank/DDBJ databases">
        <authorList>
            <person name="Gilroy R."/>
        </authorList>
    </citation>
    <scope>NUCLEOTIDE SEQUENCE</scope>
    <source>
        <strain evidence="3">13766</strain>
    </source>
</reference>
<sequence>MKKRVLLCCAALLALVCASAGATDWEFSDRDRDGTYDAESAVYIQLSGDGVFIDGDGATAEGSAVTIADEGVYVLSGTLSDGRVIVNAGEDDKVQIVLAGADIHCETYAALYVEEADKVFLTLEDGTQNRLSCGAEFALASEDDNVDATVFSRADLTLNGAGSLAIEGNYDHGLVSKDDLVITGGEYSVSAVGHGLVGKDCVKISGGSFAIAAGGDGIQSDNDEDEALGFIYITGGTFSLEAANDAIQAETQLVIEGGTFALTSGGGSTGETAQSGGWPSRGGWDASSTATEDTPSTKGLKAGTLLRVADGDFTIDALDDALHSGGDLTIDGGAFAIATDDNGAHADGALTVNGGTLSISRSFEGLEGSAVTINGGDISIVSSDDGINSAGGSDEESESGRDFFRMFEETGCDITVNGGYILIDAGGDGIDANGSIYMNGGEVYVNGPTSGADSALDWAGECVASGGTMVAVGSAGMAQGFSESSTQGAILVNASGAAGETLELVDEAGNVLVSFAPTKAYSSVALTAPGLAVGQTYSLRIGGTEAVSISMESTVYSEGGFGGFGGGRGGERSGGNQGDMPTAPDRGEMSTPPDRGAGETIARPGQEADGAGAA</sequence>
<dbReference type="AlphaFoldDB" id="A0A9D1K5D2"/>
<feature type="compositionally biased region" description="Gly residues" evidence="1">
    <location>
        <begin position="561"/>
        <end position="577"/>
    </location>
</feature>
<proteinExistence type="predicted"/>
<evidence type="ECO:0000313" key="4">
    <source>
        <dbReference type="Proteomes" id="UP000824140"/>
    </source>
</evidence>
<keyword evidence="2" id="KW-0732">Signal</keyword>
<reference evidence="3" key="2">
    <citation type="journal article" date="2021" name="PeerJ">
        <title>Extensive microbial diversity within the chicken gut microbiome revealed by metagenomics and culture.</title>
        <authorList>
            <person name="Gilroy R."/>
            <person name="Ravi A."/>
            <person name="Getino M."/>
            <person name="Pursley I."/>
            <person name="Horton D.L."/>
            <person name="Alikhan N.F."/>
            <person name="Baker D."/>
            <person name="Gharbi K."/>
            <person name="Hall N."/>
            <person name="Watson M."/>
            <person name="Adriaenssens E.M."/>
            <person name="Foster-Nyarko E."/>
            <person name="Jarju S."/>
            <person name="Secka A."/>
            <person name="Antonio M."/>
            <person name="Oren A."/>
            <person name="Chaudhuri R.R."/>
            <person name="La Ragione R."/>
            <person name="Hildebrand F."/>
            <person name="Pallen M.J."/>
        </authorList>
    </citation>
    <scope>NUCLEOTIDE SEQUENCE</scope>
    <source>
        <strain evidence="3">13766</strain>
    </source>
</reference>
<evidence type="ECO:0000256" key="1">
    <source>
        <dbReference type="SAM" id="MobiDB-lite"/>
    </source>
</evidence>
<feature type="region of interest" description="Disordered" evidence="1">
    <location>
        <begin position="561"/>
        <end position="614"/>
    </location>
</feature>
<dbReference type="Pfam" id="PF14262">
    <property type="entry name" value="Cthe_2159"/>
    <property type="match status" value="1"/>
</dbReference>
<feature type="region of interest" description="Disordered" evidence="1">
    <location>
        <begin position="265"/>
        <end position="298"/>
    </location>
</feature>